<keyword evidence="3" id="KW-1185">Reference proteome</keyword>
<dbReference type="Pfam" id="PF18007">
    <property type="entry name" value="Rv3651-like_N"/>
    <property type="match status" value="1"/>
</dbReference>
<name>D0LFE5_GORB4</name>
<gene>
    <name evidence="2" type="ORF">Gbro_4881</name>
</gene>
<accession>D0LFE5</accession>
<geneLocation type="plasmid" evidence="2 3">
    <name>pGBRO01</name>
</geneLocation>
<dbReference type="Proteomes" id="UP000001219">
    <property type="component" value="Plasmid pGBRO01"/>
</dbReference>
<organism evidence="2 3">
    <name type="scientific">Gordonia bronchialis (strain ATCC 25592 / DSM 43247 / BCRC 13721 / JCM 3198 / KCTC 3076 / NBRC 16047 / NCTC 10667)</name>
    <name type="common">Rhodococcus bronchialis</name>
    <dbReference type="NCBI Taxonomy" id="526226"/>
    <lineage>
        <taxon>Bacteria</taxon>
        <taxon>Bacillati</taxon>
        <taxon>Actinomycetota</taxon>
        <taxon>Actinomycetes</taxon>
        <taxon>Mycobacteriales</taxon>
        <taxon>Gordoniaceae</taxon>
        <taxon>Gordonia</taxon>
    </lineage>
</organism>
<reference evidence="2 3" key="1">
    <citation type="journal article" date="2010" name="Stand. Genomic Sci.">
        <title>Complete genome sequence of Gordonia bronchialis type strain (3410).</title>
        <authorList>
            <person name="Ivanova N."/>
            <person name="Sikorski J."/>
            <person name="Jando M."/>
            <person name="Lapidus A."/>
            <person name="Nolan M."/>
            <person name="Lucas S."/>
            <person name="Del Rio T.G."/>
            <person name="Tice H."/>
            <person name="Copeland A."/>
            <person name="Cheng J.F."/>
            <person name="Chen F."/>
            <person name="Bruce D."/>
            <person name="Goodwin L."/>
            <person name="Pitluck S."/>
            <person name="Mavromatis K."/>
            <person name="Ovchinnikova G."/>
            <person name="Pati A."/>
            <person name="Chen A."/>
            <person name="Palaniappan K."/>
            <person name="Land M."/>
            <person name="Hauser L."/>
            <person name="Chang Y.J."/>
            <person name="Jeffries C.D."/>
            <person name="Chain P."/>
            <person name="Saunders E."/>
            <person name="Han C."/>
            <person name="Detter J.C."/>
            <person name="Brettin T."/>
            <person name="Rohde M."/>
            <person name="Goker M."/>
            <person name="Bristow J."/>
            <person name="Eisen J.A."/>
            <person name="Markowitz V."/>
            <person name="Hugenholtz P."/>
            <person name="Klenk H.P."/>
            <person name="Kyrpides N.C."/>
        </authorList>
    </citation>
    <scope>NUCLEOTIDE SEQUENCE [LARGE SCALE GENOMIC DNA]</scope>
    <source>
        <strain evidence="3">ATCC 25592 / DSM 43247 / BCRC 13721 / JCM 3198 / KCTC 3076 / NBRC 16047 / NCTC 10667</strain>
        <plasmid evidence="3">pGBRO01</plasmid>
    </source>
</reference>
<proteinExistence type="predicted"/>
<feature type="domain" description="Rv3651-like N-terminal" evidence="1">
    <location>
        <begin position="6"/>
        <end position="99"/>
    </location>
</feature>
<dbReference type="InterPro" id="IPR041458">
    <property type="entry name" value="Rv3651-like_N"/>
</dbReference>
<evidence type="ECO:0000313" key="2">
    <source>
        <dbReference type="EMBL" id="ACY23994.1"/>
    </source>
</evidence>
<dbReference type="KEGG" id="gbr:Gbro_4881"/>
<dbReference type="EMBL" id="CP001803">
    <property type="protein sequence ID" value="ACY23994.1"/>
    <property type="molecule type" value="Genomic_DNA"/>
</dbReference>
<keyword evidence="2" id="KW-0614">Plasmid</keyword>
<protein>
    <recommendedName>
        <fullName evidence="1">Rv3651-like N-terminal domain-containing protein</fullName>
    </recommendedName>
</protein>
<sequence>MAPDAHWVVVEAISPAGMSVISTGGVQREWTSLKRRAPAIVPIEDLVRDVVTHGSTIERTYRPASGRPVRVIVVPITSPRESVYGVQFWCGSEDDIPPPRRRITGVFWDLQRRTVVQPWESTWMSGREDDYHEEVPLARVLQLGTRYDQFAETLQLLFDPKTGQKAQTHVTVVHHKSGKRMCWQVNIVAIPPHGTKVLWEDVTDARPPETPTLHQLGMEEAAARGVNVAVIAPSVGTIAVFLTPPPKWMPWDYHRPGTRVIHPDDQVKMMEFLGSEGFGRSDDASREIPVRLLSTSGRYLPVRMGLRPTPGSIGTGIVIATFGNPEAHETLVDD</sequence>
<dbReference type="HOGENOM" id="CLU_756110_0_0_11"/>
<evidence type="ECO:0000259" key="1">
    <source>
        <dbReference type="Pfam" id="PF18007"/>
    </source>
</evidence>
<evidence type="ECO:0000313" key="3">
    <source>
        <dbReference type="Proteomes" id="UP000001219"/>
    </source>
</evidence>
<dbReference type="AlphaFoldDB" id="D0LFE5"/>
<dbReference type="eggNOG" id="ENOG5032AQ1">
    <property type="taxonomic scope" value="Bacteria"/>
</dbReference>